<dbReference type="AlphaFoldDB" id="A0A381RDS1"/>
<evidence type="ECO:0000256" key="3">
    <source>
        <dbReference type="SAM" id="Phobius"/>
    </source>
</evidence>
<proteinExistence type="predicted"/>
<evidence type="ECO:0000313" key="4">
    <source>
        <dbReference type="EMBL" id="SUZ89098.1"/>
    </source>
</evidence>
<keyword evidence="3" id="KW-0812">Transmembrane</keyword>
<accession>A0A381RDS1</accession>
<sequence>MRDNGKFFAGLGGVALVVTYLIWTGISESMVYYLTPGELMARVEADPTFHEVGVKVSGRVERGSWNREKDELLHRFTVIDLLDESVRFAVEYRDILPDTFNDTENVDVVVEGRYREDGVFEATIVLAKCGSRYEATPEELLG</sequence>
<dbReference type="InterPro" id="IPR036127">
    <property type="entry name" value="CcmE-like_sf"/>
</dbReference>
<dbReference type="Gene3D" id="2.40.50.140">
    <property type="entry name" value="Nucleic acid-binding proteins"/>
    <property type="match status" value="1"/>
</dbReference>
<keyword evidence="2 3" id="KW-0472">Membrane</keyword>
<reference evidence="4" key="1">
    <citation type="submission" date="2018-05" db="EMBL/GenBank/DDBJ databases">
        <authorList>
            <person name="Lanie J.A."/>
            <person name="Ng W.-L."/>
            <person name="Kazmierczak K.M."/>
            <person name="Andrzejewski T.M."/>
            <person name="Davidsen T.M."/>
            <person name="Wayne K.J."/>
            <person name="Tettelin H."/>
            <person name="Glass J.I."/>
            <person name="Rusch D."/>
            <person name="Podicherti R."/>
            <person name="Tsui H.-C.T."/>
            <person name="Winkler M.E."/>
        </authorList>
    </citation>
    <scope>NUCLEOTIDE SEQUENCE</scope>
</reference>
<protein>
    <recommendedName>
        <fullName evidence="5">Cytochrome c-type biogenesis protein CcmE</fullName>
    </recommendedName>
</protein>
<dbReference type="Pfam" id="PF03100">
    <property type="entry name" value="CcmE"/>
    <property type="match status" value="1"/>
</dbReference>
<keyword evidence="3" id="KW-1133">Transmembrane helix</keyword>
<dbReference type="SUPFAM" id="SSF82093">
    <property type="entry name" value="Heme chaperone CcmE"/>
    <property type="match status" value="1"/>
</dbReference>
<dbReference type="GO" id="GO:0017004">
    <property type="term" value="P:cytochrome complex assembly"/>
    <property type="evidence" value="ECO:0007669"/>
    <property type="project" value="InterPro"/>
</dbReference>
<dbReference type="GO" id="GO:0017003">
    <property type="term" value="P:protein-heme linkage"/>
    <property type="evidence" value="ECO:0007669"/>
    <property type="project" value="InterPro"/>
</dbReference>
<evidence type="ECO:0000256" key="1">
    <source>
        <dbReference type="ARBA" id="ARBA00004370"/>
    </source>
</evidence>
<evidence type="ECO:0000256" key="2">
    <source>
        <dbReference type="ARBA" id="ARBA00023136"/>
    </source>
</evidence>
<dbReference type="GO" id="GO:0020037">
    <property type="term" value="F:heme binding"/>
    <property type="evidence" value="ECO:0007669"/>
    <property type="project" value="InterPro"/>
</dbReference>
<dbReference type="GO" id="GO:0005886">
    <property type="term" value="C:plasma membrane"/>
    <property type="evidence" value="ECO:0007669"/>
    <property type="project" value="InterPro"/>
</dbReference>
<dbReference type="InterPro" id="IPR012340">
    <property type="entry name" value="NA-bd_OB-fold"/>
</dbReference>
<dbReference type="InterPro" id="IPR004329">
    <property type="entry name" value="CcmE"/>
</dbReference>
<gene>
    <name evidence="4" type="ORF">METZ01_LOCUS41952</name>
</gene>
<organism evidence="4">
    <name type="scientific">marine metagenome</name>
    <dbReference type="NCBI Taxonomy" id="408172"/>
    <lineage>
        <taxon>unclassified sequences</taxon>
        <taxon>metagenomes</taxon>
        <taxon>ecological metagenomes</taxon>
    </lineage>
</organism>
<feature type="transmembrane region" description="Helical" evidence="3">
    <location>
        <begin position="7"/>
        <end position="26"/>
    </location>
</feature>
<dbReference type="EMBL" id="UINC01001804">
    <property type="protein sequence ID" value="SUZ89098.1"/>
    <property type="molecule type" value="Genomic_DNA"/>
</dbReference>
<evidence type="ECO:0008006" key="5">
    <source>
        <dbReference type="Google" id="ProtNLM"/>
    </source>
</evidence>
<name>A0A381RDS1_9ZZZZ</name>
<comment type="subcellular location">
    <subcellularLocation>
        <location evidence="1">Membrane</location>
    </subcellularLocation>
</comment>